<feature type="chain" id="PRO_5046902183" evidence="2">
    <location>
        <begin position="21"/>
        <end position="70"/>
    </location>
</feature>
<dbReference type="Proteomes" id="UP001216907">
    <property type="component" value="Unassembled WGS sequence"/>
</dbReference>
<evidence type="ECO:0000313" key="3">
    <source>
        <dbReference type="EMBL" id="MDG3003857.1"/>
    </source>
</evidence>
<evidence type="ECO:0000256" key="1">
    <source>
        <dbReference type="SAM" id="MobiDB-lite"/>
    </source>
</evidence>
<organism evidence="3 4">
    <name type="scientific">Paludisphaera mucosa</name>
    <dbReference type="NCBI Taxonomy" id="3030827"/>
    <lineage>
        <taxon>Bacteria</taxon>
        <taxon>Pseudomonadati</taxon>
        <taxon>Planctomycetota</taxon>
        <taxon>Planctomycetia</taxon>
        <taxon>Isosphaerales</taxon>
        <taxon>Isosphaeraceae</taxon>
        <taxon>Paludisphaera</taxon>
    </lineage>
</organism>
<dbReference type="EMBL" id="JARRAG010000001">
    <property type="protein sequence ID" value="MDG3003857.1"/>
    <property type="molecule type" value="Genomic_DNA"/>
</dbReference>
<reference evidence="3 4" key="1">
    <citation type="submission" date="2023-03" db="EMBL/GenBank/DDBJ databases">
        <title>Paludisphaera mucosa sp. nov. a novel planctomycete from northern fen.</title>
        <authorList>
            <person name="Ivanova A."/>
        </authorList>
    </citation>
    <scope>NUCLEOTIDE SEQUENCE [LARGE SCALE GENOMIC DNA]</scope>
    <source>
        <strain evidence="3 4">Pla2</strain>
    </source>
</reference>
<comment type="caution">
    <text evidence="3">The sequence shown here is derived from an EMBL/GenBank/DDBJ whole genome shotgun (WGS) entry which is preliminary data.</text>
</comment>
<keyword evidence="2" id="KW-0732">Signal</keyword>
<evidence type="ECO:0000256" key="2">
    <source>
        <dbReference type="SAM" id="SignalP"/>
    </source>
</evidence>
<evidence type="ECO:0000313" key="4">
    <source>
        <dbReference type="Proteomes" id="UP001216907"/>
    </source>
</evidence>
<dbReference type="RefSeq" id="WP_277860203.1">
    <property type="nucleotide sequence ID" value="NZ_JARRAG010000001.1"/>
</dbReference>
<dbReference type="PROSITE" id="PS51257">
    <property type="entry name" value="PROKAR_LIPOPROTEIN"/>
    <property type="match status" value="1"/>
</dbReference>
<feature type="signal peptide" evidence="2">
    <location>
        <begin position="1"/>
        <end position="20"/>
    </location>
</feature>
<name>A0ABT6F8L6_9BACT</name>
<sequence length="70" mass="7026">MKKSLNYLAFAGLLSASLFAIGCGETSSVTSETTAKGPNGSTTVTTEEKVKTTGDAPPVVAPAEKPAPTP</sequence>
<gene>
    <name evidence="3" type="ORF">PZE19_08745</name>
</gene>
<proteinExistence type="predicted"/>
<feature type="compositionally biased region" description="Polar residues" evidence="1">
    <location>
        <begin position="28"/>
        <end position="41"/>
    </location>
</feature>
<feature type="region of interest" description="Disordered" evidence="1">
    <location>
        <begin position="28"/>
        <end position="70"/>
    </location>
</feature>
<protein>
    <submittedName>
        <fullName evidence="3">Uncharacterized protein</fullName>
    </submittedName>
</protein>
<accession>A0ABT6F8L6</accession>
<keyword evidence="4" id="KW-1185">Reference proteome</keyword>